<dbReference type="PANTHER" id="PTHR12435">
    <property type="match status" value="1"/>
</dbReference>
<dbReference type="RefSeq" id="WP_201329095.1">
    <property type="nucleotide sequence ID" value="NZ_HF571038.1"/>
</dbReference>
<dbReference type="InterPro" id="IPR027417">
    <property type="entry name" value="P-loop_NTPase"/>
</dbReference>
<dbReference type="GO" id="GO:0004497">
    <property type="term" value="F:monooxygenase activity"/>
    <property type="evidence" value="ECO:0007669"/>
    <property type="project" value="UniProtKB-KW"/>
</dbReference>
<dbReference type="Proteomes" id="UP000035720">
    <property type="component" value="Unassembled WGS sequence"/>
</dbReference>
<keyword evidence="2" id="KW-0560">Oxidoreductase</keyword>
<accession>A0A077MFB7</accession>
<keyword evidence="3" id="KW-1185">Reference proteome</keyword>
<dbReference type="STRING" id="1193518.BN13_810021"/>
<organism evidence="2 3">
    <name type="scientific">Nostocoides jenkinsii Ben 74</name>
    <dbReference type="NCBI Taxonomy" id="1193518"/>
    <lineage>
        <taxon>Bacteria</taxon>
        <taxon>Bacillati</taxon>
        <taxon>Actinomycetota</taxon>
        <taxon>Actinomycetes</taxon>
        <taxon>Micrococcales</taxon>
        <taxon>Intrasporangiaceae</taxon>
        <taxon>Nostocoides</taxon>
    </lineage>
</organism>
<evidence type="ECO:0000313" key="2">
    <source>
        <dbReference type="EMBL" id="CCI54755.1"/>
    </source>
</evidence>
<keyword evidence="2" id="KW-0503">Monooxygenase</keyword>
<dbReference type="SUPFAM" id="SSF52540">
    <property type="entry name" value="P-loop containing nucleoside triphosphate hydrolases"/>
    <property type="match status" value="1"/>
</dbReference>
<dbReference type="EMBL" id="CAJC01000196">
    <property type="protein sequence ID" value="CCI54755.1"/>
    <property type="molecule type" value="Genomic_DNA"/>
</dbReference>
<feature type="region of interest" description="Disordered" evidence="1">
    <location>
        <begin position="160"/>
        <end position="179"/>
    </location>
</feature>
<evidence type="ECO:0000256" key="1">
    <source>
        <dbReference type="SAM" id="MobiDB-lite"/>
    </source>
</evidence>
<evidence type="ECO:0000313" key="3">
    <source>
        <dbReference type="Proteomes" id="UP000035720"/>
    </source>
</evidence>
<reference evidence="2 3" key="1">
    <citation type="journal article" date="2013" name="ISME J.">
        <title>A metabolic model for members of the genus Tetrasphaera involved in enhanced biological phosphorus removal.</title>
        <authorList>
            <person name="Kristiansen R."/>
            <person name="Nguyen H.T.T."/>
            <person name="Saunders A.M."/>
            <person name="Nielsen J.L."/>
            <person name="Wimmer R."/>
            <person name="Le V.Q."/>
            <person name="McIlroy S.J."/>
            <person name="Petrovski S."/>
            <person name="Seviour R.J."/>
            <person name="Calteau A."/>
            <person name="Nielsen K.L."/>
            <person name="Nielsen P.H."/>
        </authorList>
    </citation>
    <scope>NUCLEOTIDE SEQUENCE [LARGE SCALE GENOMIC DNA]</scope>
    <source>
        <strain evidence="2 3">Ben 74</strain>
    </source>
</reference>
<feature type="region of interest" description="Disordered" evidence="1">
    <location>
        <begin position="233"/>
        <end position="254"/>
    </location>
</feature>
<sequence length="254" mass="26460">MPHDIPDPALVVLVGAAGSGKSTWAAAHYRSAEIVSSDALRAIVGSGTGDLDASTDAFAALDLILAARVRRGLTTVIDTLGFDRDRRLAYLALGRGAGMPCVAVHFTAPHAVCRARNAERDRPVPAAALAQQVKRSTAVAAELAAEGWDRVQSIDTTLAVQPGPPARTPPVTRGATSSSWPPLPGQGIDYILNISRFPWGADPAGWLRDIALAAADVGFAGIALMDHLIQIPQSTGHGSRSQSPMSPSVTLPRS</sequence>
<dbReference type="AlphaFoldDB" id="A0A077MFB7"/>
<comment type="caution">
    <text evidence="2">The sequence shown here is derived from an EMBL/GenBank/DDBJ whole genome shotgun (WGS) entry which is preliminary data.</text>
</comment>
<name>A0A077MFB7_9MICO</name>
<proteinExistence type="predicted"/>
<gene>
    <name evidence="2" type="ORF">BN13_810021</name>
</gene>
<dbReference type="Gene3D" id="3.40.50.300">
    <property type="entry name" value="P-loop containing nucleotide triphosphate hydrolases"/>
    <property type="match status" value="1"/>
</dbReference>
<protein>
    <submittedName>
        <fullName evidence="2">Luciferase-like monooxygenase</fullName>
    </submittedName>
</protein>
<dbReference type="Pfam" id="PF13671">
    <property type="entry name" value="AAA_33"/>
    <property type="match status" value="1"/>
</dbReference>